<sequence length="742" mass="82689">MSKRKRNDDASTATKEVKYEALDLIDLNGIQSRHTGLSVDYEKACTRRRNHQCHIWNNRATWNGFFVNVGLVLQESESGDMSLAAVSESVKIACRATPTEKAQAATLLYWLLTKHKCVKEASISEDIFAGNEGVVCRALSDSVGVTAVTLMLSSVLTNDNLVSSLCSMIYLTRLSVVTDTREAFFPKLGHLLWMSPSATDVLRMALSPMRCSRECASRFEGLCLRKSMCYVSILARTDQGPRNLWSHLGCAFFAWGPMQLLTTLQVASPERGPDLDVRGVCEAVSLSSVMTHFDLELRILKSEYAALIQKMLRSTKTLKFFGLTYNGVERHYRDPFHQFNVDSLVPLYNCARCLTTHILETPRVKPWIRALLQASSPVKELRFSLFAFCTLECRAFLNALSKNTSLSMLTVPRLGQVPSEYGKFAASARVMDRVTAEIDCIVVYPDAFALPQHVPIGSVTCAVLGRTLSDAAEFGLVAHVCLIVHSVLCSTNETEPSTTPLVQLIRNAPPALASVNIRIESVCCSECWNRLAPPLCDAVHHNTNIRSLLIKLPMNPGMRLLPLAGLLHRNPGLFNFMLDTPCPEVFEEFLREASEPKLWNNYNLEFVEFGCDAPDLVGMVVTMKQVTDRNTTLATRAARFLQGKHHIDNARALETMNGSSLFVKRVCGLLRVDKVQALDKIAACLIDVADMKKFLRLAGVVHRDLVCGETVDGRTQLADLNEDCLRYLRRYLKFSDIRHSPA</sequence>
<dbReference type="VEuPathDB" id="VectorBase:LOC119180265"/>
<keyword evidence="2" id="KW-1185">Reference proteome</keyword>
<dbReference type="EMBL" id="JABSTU010000005">
    <property type="protein sequence ID" value="KAH8030291.1"/>
    <property type="molecule type" value="Genomic_DNA"/>
</dbReference>
<organism evidence="1 2">
    <name type="scientific">Rhipicephalus microplus</name>
    <name type="common">Cattle tick</name>
    <name type="synonym">Boophilus microplus</name>
    <dbReference type="NCBI Taxonomy" id="6941"/>
    <lineage>
        <taxon>Eukaryota</taxon>
        <taxon>Metazoa</taxon>
        <taxon>Ecdysozoa</taxon>
        <taxon>Arthropoda</taxon>
        <taxon>Chelicerata</taxon>
        <taxon>Arachnida</taxon>
        <taxon>Acari</taxon>
        <taxon>Parasitiformes</taxon>
        <taxon>Ixodida</taxon>
        <taxon>Ixodoidea</taxon>
        <taxon>Ixodidae</taxon>
        <taxon>Rhipicephalinae</taxon>
        <taxon>Rhipicephalus</taxon>
        <taxon>Boophilus</taxon>
    </lineage>
</organism>
<dbReference type="AlphaFoldDB" id="A0A9J6E6S6"/>
<dbReference type="Proteomes" id="UP000821866">
    <property type="component" value="Chromosome 3"/>
</dbReference>
<gene>
    <name evidence="1" type="ORF">HPB51_006723</name>
</gene>
<accession>A0A9J6E6S6</accession>
<evidence type="ECO:0000313" key="1">
    <source>
        <dbReference type="EMBL" id="KAH8030291.1"/>
    </source>
</evidence>
<proteinExistence type="predicted"/>
<reference evidence="1" key="2">
    <citation type="submission" date="2021-09" db="EMBL/GenBank/DDBJ databases">
        <authorList>
            <person name="Jia N."/>
            <person name="Wang J."/>
            <person name="Shi W."/>
            <person name="Du L."/>
            <person name="Sun Y."/>
            <person name="Zhan W."/>
            <person name="Jiang J."/>
            <person name="Wang Q."/>
            <person name="Zhang B."/>
            <person name="Ji P."/>
            <person name="Sakyi L.B."/>
            <person name="Cui X."/>
            <person name="Yuan T."/>
            <person name="Jiang B."/>
            <person name="Yang W."/>
            <person name="Lam T.T.-Y."/>
            <person name="Chang Q."/>
            <person name="Ding S."/>
            <person name="Wang X."/>
            <person name="Zhu J."/>
            <person name="Ruan X."/>
            <person name="Zhao L."/>
            <person name="Wei J."/>
            <person name="Que T."/>
            <person name="Du C."/>
            <person name="Cheng J."/>
            <person name="Dai P."/>
            <person name="Han X."/>
            <person name="Huang E."/>
            <person name="Gao Y."/>
            <person name="Liu J."/>
            <person name="Shao H."/>
            <person name="Ye R."/>
            <person name="Li L."/>
            <person name="Wei W."/>
            <person name="Wang X."/>
            <person name="Wang C."/>
            <person name="Huo Q."/>
            <person name="Li W."/>
            <person name="Guo W."/>
            <person name="Chen H."/>
            <person name="Chen S."/>
            <person name="Zhou L."/>
            <person name="Zhou L."/>
            <person name="Ni X."/>
            <person name="Tian J."/>
            <person name="Zhou Y."/>
            <person name="Sheng Y."/>
            <person name="Liu T."/>
            <person name="Pan Y."/>
            <person name="Xia L."/>
            <person name="Li J."/>
            <person name="Zhao F."/>
            <person name="Cao W."/>
        </authorList>
    </citation>
    <scope>NUCLEOTIDE SEQUENCE</scope>
    <source>
        <strain evidence="1">Rmic-2018</strain>
        <tissue evidence="1">Larvae</tissue>
    </source>
</reference>
<protein>
    <submittedName>
        <fullName evidence="1">Uncharacterized protein</fullName>
    </submittedName>
</protein>
<evidence type="ECO:0000313" key="2">
    <source>
        <dbReference type="Proteomes" id="UP000821866"/>
    </source>
</evidence>
<reference evidence="1" key="1">
    <citation type="journal article" date="2020" name="Cell">
        <title>Large-Scale Comparative Analyses of Tick Genomes Elucidate Their Genetic Diversity and Vector Capacities.</title>
        <authorList>
            <consortium name="Tick Genome and Microbiome Consortium (TIGMIC)"/>
            <person name="Jia N."/>
            <person name="Wang J."/>
            <person name="Shi W."/>
            <person name="Du L."/>
            <person name="Sun Y."/>
            <person name="Zhan W."/>
            <person name="Jiang J.F."/>
            <person name="Wang Q."/>
            <person name="Zhang B."/>
            <person name="Ji P."/>
            <person name="Bell-Sakyi L."/>
            <person name="Cui X.M."/>
            <person name="Yuan T.T."/>
            <person name="Jiang B.G."/>
            <person name="Yang W.F."/>
            <person name="Lam T.T."/>
            <person name="Chang Q.C."/>
            <person name="Ding S.J."/>
            <person name="Wang X.J."/>
            <person name="Zhu J.G."/>
            <person name="Ruan X.D."/>
            <person name="Zhao L."/>
            <person name="Wei J.T."/>
            <person name="Ye R.Z."/>
            <person name="Que T.C."/>
            <person name="Du C.H."/>
            <person name="Zhou Y.H."/>
            <person name="Cheng J.X."/>
            <person name="Dai P.F."/>
            <person name="Guo W.B."/>
            <person name="Han X.H."/>
            <person name="Huang E.J."/>
            <person name="Li L.F."/>
            <person name="Wei W."/>
            <person name="Gao Y.C."/>
            <person name="Liu J.Z."/>
            <person name="Shao H.Z."/>
            <person name="Wang X."/>
            <person name="Wang C.C."/>
            <person name="Yang T.C."/>
            <person name="Huo Q.B."/>
            <person name="Li W."/>
            <person name="Chen H.Y."/>
            <person name="Chen S.E."/>
            <person name="Zhou L.G."/>
            <person name="Ni X.B."/>
            <person name="Tian J.H."/>
            <person name="Sheng Y."/>
            <person name="Liu T."/>
            <person name="Pan Y.S."/>
            <person name="Xia L.Y."/>
            <person name="Li J."/>
            <person name="Zhao F."/>
            <person name="Cao W.C."/>
        </authorList>
    </citation>
    <scope>NUCLEOTIDE SEQUENCE</scope>
    <source>
        <strain evidence="1">Rmic-2018</strain>
    </source>
</reference>
<name>A0A9J6E6S6_RHIMP</name>
<comment type="caution">
    <text evidence="1">The sequence shown here is derived from an EMBL/GenBank/DDBJ whole genome shotgun (WGS) entry which is preliminary data.</text>
</comment>